<dbReference type="Proteomes" id="UP000054007">
    <property type="component" value="Unassembled WGS sequence"/>
</dbReference>
<name>A0A0D7BIE1_9AGAR</name>
<accession>A0A0D7BIE1</accession>
<evidence type="ECO:0000259" key="1">
    <source>
        <dbReference type="Pfam" id="PF20236"/>
    </source>
</evidence>
<reference evidence="2 3" key="1">
    <citation type="journal article" date="2015" name="Fungal Genet. Biol.">
        <title>Evolution of novel wood decay mechanisms in Agaricales revealed by the genome sequences of Fistulina hepatica and Cylindrobasidium torrendii.</title>
        <authorList>
            <person name="Floudas D."/>
            <person name="Held B.W."/>
            <person name="Riley R."/>
            <person name="Nagy L.G."/>
            <person name="Koehler G."/>
            <person name="Ransdell A.S."/>
            <person name="Younus H."/>
            <person name="Chow J."/>
            <person name="Chiniquy J."/>
            <person name="Lipzen A."/>
            <person name="Tritt A."/>
            <person name="Sun H."/>
            <person name="Haridas S."/>
            <person name="LaButti K."/>
            <person name="Ohm R.A."/>
            <person name="Kues U."/>
            <person name="Blanchette R.A."/>
            <person name="Grigoriev I.V."/>
            <person name="Minto R.E."/>
            <person name="Hibbett D.S."/>
        </authorList>
    </citation>
    <scope>NUCLEOTIDE SEQUENCE [LARGE SCALE GENOMIC DNA]</scope>
    <source>
        <strain evidence="2 3">FP15055 ss-10</strain>
    </source>
</reference>
<feature type="domain" description="DUF6593" evidence="1">
    <location>
        <begin position="17"/>
        <end position="161"/>
    </location>
</feature>
<dbReference type="InterPro" id="IPR046528">
    <property type="entry name" value="DUF6593"/>
</dbReference>
<evidence type="ECO:0000313" key="2">
    <source>
        <dbReference type="EMBL" id="KIY69844.1"/>
    </source>
</evidence>
<dbReference type="Pfam" id="PF20236">
    <property type="entry name" value="DUF6593"/>
    <property type="match status" value="1"/>
</dbReference>
<sequence length="182" mass="19791">MHLYLTNNDESVGKHGFTDDLGRTLYTADTPWRKTVLTTTLKRGDGHVVAEITMPRYKKPEQSVVVSVGGKEANADEMFLITKDNFIGQYVARLFVAPDGGKYIWSTSFGKTQLAPKGGAPALATFKTAGMFSGKAMLDIAPQGEDILDEIMVGFLLVELLKNQKKEKNVDGAFIAMMGAPG</sequence>
<proteinExistence type="predicted"/>
<gene>
    <name evidence="2" type="ORF">CYLTODRAFT_488563</name>
</gene>
<protein>
    <recommendedName>
        <fullName evidence="1">DUF6593 domain-containing protein</fullName>
    </recommendedName>
</protein>
<organism evidence="2 3">
    <name type="scientific">Cylindrobasidium torrendii FP15055 ss-10</name>
    <dbReference type="NCBI Taxonomy" id="1314674"/>
    <lineage>
        <taxon>Eukaryota</taxon>
        <taxon>Fungi</taxon>
        <taxon>Dikarya</taxon>
        <taxon>Basidiomycota</taxon>
        <taxon>Agaricomycotina</taxon>
        <taxon>Agaricomycetes</taxon>
        <taxon>Agaricomycetidae</taxon>
        <taxon>Agaricales</taxon>
        <taxon>Marasmiineae</taxon>
        <taxon>Physalacriaceae</taxon>
        <taxon>Cylindrobasidium</taxon>
    </lineage>
</organism>
<evidence type="ECO:0000313" key="3">
    <source>
        <dbReference type="Proteomes" id="UP000054007"/>
    </source>
</evidence>
<dbReference type="AlphaFoldDB" id="A0A0D7BIE1"/>
<keyword evidence="3" id="KW-1185">Reference proteome</keyword>
<dbReference type="OrthoDB" id="3360976at2759"/>
<dbReference type="EMBL" id="KN880477">
    <property type="protein sequence ID" value="KIY69844.1"/>
    <property type="molecule type" value="Genomic_DNA"/>
</dbReference>